<feature type="domain" description="Amidase" evidence="1">
    <location>
        <begin position="33"/>
        <end position="433"/>
    </location>
</feature>
<accession>A0A2P8Q2A1</accession>
<reference evidence="2 3" key="1">
    <citation type="submission" date="2018-03" db="EMBL/GenBank/DDBJ databases">
        <title>Streptomyces dioscori sp. nov., a novel endophytic actinobacterium isolated from bulbil of Dioscorea bulbifera L.</title>
        <authorList>
            <person name="Zhikuan W."/>
        </authorList>
    </citation>
    <scope>NUCLEOTIDE SEQUENCE [LARGE SCALE GENOMIC DNA]</scope>
    <source>
        <strain evidence="2 3">A217</strain>
    </source>
</reference>
<dbReference type="AlphaFoldDB" id="A0A2P8Q2A1"/>
<evidence type="ECO:0000259" key="1">
    <source>
        <dbReference type="Pfam" id="PF01425"/>
    </source>
</evidence>
<dbReference type="InterPro" id="IPR000120">
    <property type="entry name" value="Amidase"/>
</dbReference>
<dbReference type="PANTHER" id="PTHR11895">
    <property type="entry name" value="TRANSAMIDASE"/>
    <property type="match status" value="1"/>
</dbReference>
<keyword evidence="3" id="KW-1185">Reference proteome</keyword>
<organism evidence="2 3">
    <name type="scientific">Streptomyces dioscori</name>
    <dbReference type="NCBI Taxonomy" id="2109333"/>
    <lineage>
        <taxon>Bacteria</taxon>
        <taxon>Bacillati</taxon>
        <taxon>Actinomycetota</taxon>
        <taxon>Actinomycetes</taxon>
        <taxon>Kitasatosporales</taxon>
        <taxon>Streptomycetaceae</taxon>
        <taxon>Streptomyces</taxon>
        <taxon>Streptomyces aurantiacus group</taxon>
    </lineage>
</organism>
<dbReference type="PANTHER" id="PTHR11895:SF176">
    <property type="entry name" value="AMIDASE AMID-RELATED"/>
    <property type="match status" value="1"/>
</dbReference>
<protein>
    <recommendedName>
        <fullName evidence="1">Amidase domain-containing protein</fullName>
    </recommendedName>
</protein>
<dbReference type="Proteomes" id="UP000240429">
    <property type="component" value="Unassembled WGS sequence"/>
</dbReference>
<dbReference type="EMBL" id="PYBJ01000019">
    <property type="protein sequence ID" value="PSM40373.1"/>
    <property type="molecule type" value="Genomic_DNA"/>
</dbReference>
<name>A0A2P8Q2A1_9ACTN</name>
<sequence>MVKSFSNLSDPSAPHTVRELSNGLADRRYSAVELVEHYLREIDATVDSVRAFVQVFRSDARQQAEESDERRRTGRALSPIDGIPFAVKDIIGIGGQKMSAGSRAVDIVPGSDAPIISQLRAAGGIVLGTTRMHELAYGPSGLNDFDGGARNPRFPGIIPGGSSSGSAAAVAAGLSPIAFGSDTGGSIRAPATLCGIVGFKPSYGLLPTEGVHPTAPTLDHLGFLTSTVQDLRIAMNVFAHIPLAPEGVSTTRRLAVFDEPGLTVDPAIATALRSALDALSDGGWQIESVTPPGGFDVMDVSTTIMAYEAYRVNRERLEKVPELLGSDVRERLEDGARIPRERYEEAWREVDRVREQMSALADPFDALVNATIPITGPSTEEGALPDVRRMLMRNTRLQNLLGAPAISLPGGQDGPAPWGIQLFSSPGRDGALLATAAAVSDTLGG</sequence>
<dbReference type="Pfam" id="PF01425">
    <property type="entry name" value="Amidase"/>
    <property type="match status" value="1"/>
</dbReference>
<comment type="caution">
    <text evidence="2">The sequence shown here is derived from an EMBL/GenBank/DDBJ whole genome shotgun (WGS) entry which is preliminary data.</text>
</comment>
<dbReference type="InterPro" id="IPR020556">
    <property type="entry name" value="Amidase_CS"/>
</dbReference>
<dbReference type="SUPFAM" id="SSF75304">
    <property type="entry name" value="Amidase signature (AS) enzymes"/>
    <property type="match status" value="1"/>
</dbReference>
<evidence type="ECO:0000313" key="2">
    <source>
        <dbReference type="EMBL" id="PSM40373.1"/>
    </source>
</evidence>
<proteinExistence type="predicted"/>
<dbReference type="GO" id="GO:0003824">
    <property type="term" value="F:catalytic activity"/>
    <property type="evidence" value="ECO:0007669"/>
    <property type="project" value="InterPro"/>
</dbReference>
<dbReference type="PROSITE" id="PS00571">
    <property type="entry name" value="AMIDASES"/>
    <property type="match status" value="1"/>
</dbReference>
<evidence type="ECO:0000313" key="3">
    <source>
        <dbReference type="Proteomes" id="UP000240429"/>
    </source>
</evidence>
<gene>
    <name evidence="2" type="ORF">C6Y14_27165</name>
</gene>
<dbReference type="InterPro" id="IPR023631">
    <property type="entry name" value="Amidase_dom"/>
</dbReference>
<dbReference type="Gene3D" id="3.90.1300.10">
    <property type="entry name" value="Amidase signature (AS) domain"/>
    <property type="match status" value="1"/>
</dbReference>
<dbReference type="InterPro" id="IPR036928">
    <property type="entry name" value="AS_sf"/>
</dbReference>